<protein>
    <recommendedName>
        <fullName evidence="3">DUF2460 domain-containing protein</fullName>
    </recommendedName>
</protein>
<dbReference type="EMBL" id="BAAAGE010000001">
    <property type="protein sequence ID" value="GAA0713222.1"/>
    <property type="molecule type" value="Genomic_DNA"/>
</dbReference>
<sequence>MRIFTVLGFLLLLSTYTIYGQDISGNFRSKKVPVTDTIRIDSVSINPFKFKLLSRQGNAIDSTFYKVNFEKASVILSAEIKAQNDSITLQYYRYPDFLTKKYFEFDPSLIVEENGNLQKLYSLSEANNKKEFTPFDGLTTNGSISRGVTVGSNQNTVLNSELDLQISGKISDNISLRASIQDANVPVQQSGYSQNLDEFDQVFIELYSKNWNVRAGDVQLQNNTSYFNRFTKNVQGISINGTLNHTESNTNLFASGALVRGVFTRSQFTGQEGNQGPYKLTGPNGELFILIVSGSERVYVNGLLLERGENKDYIIDYNAGEVRFNPTYPITSDMRISIEYQTTERNYSRIIVYGGGEHKSDKLKIGAFVYSENDAKNQPLQQNLSDPQKEILSNAGDDPTQMISPSAVPDVFSENKILYRRETINGQEVFIFSNNPEDELFNVRFSLVGDNQGDYIVGDVNTISRIFEYVPPVNGIPQGNYAPVVQLVAPTKLQTAVVQGSYVPTKKTTVSFEISGSKNDLNLFSDIDDDDNDGVAGRLQIQQNIFSRDSSWTMNAFANGDYIQKEFKSIERIYNVEFNRDWNLNNPLGDQQFLTTGLELLHPKKGYTRYSFQHLNFSENYNGNRHLLNTELRLNKLAVGVFSSLLNSKNETLDSRFFRMYSNITYSFPKNWIGAKMATEENKEINVGDQTFTLNTQRFKSYEIYSGVGDSTKIYAEIGYRHRINDSVKNNRLDKVSTSNTYFLKSNLLNTKNTQLSLFINYRTLDNEDQNRQDEQSLNSRLLYNQRFFGSKINWNTVLETNSGTLPQQEFTYIQVDPGQGTHTWNDYNSNGVQELEEFEIAQFTDEAIYLRVLLPNQVFVKTHQNRLSQIITLNPLSWSGSENKIKKLLSHFYNQTSYIVDRKNLRDNNSFDINPFRKDENELALNLSFRNTLFFNRGKQRYTTSYTFLSSKNTNLQVTGLQENSIDSHQLTFAHKMAKTWLFDLKNELITTESISENFTNRNYILEGYKIEPKLSYLLSPQTQFSIFYLLNDQENISGEEILTQQKLGVSFMYANKQQISISGEFNYFKNDFTGNAFSPVGYQLLSGLQPGDNYTWSLLAQKKLTKYLDLNVSYLGRNSENNNTIHTGSIQLRAYF</sequence>
<accession>A0ABP3TMX9</accession>
<evidence type="ECO:0008006" key="3">
    <source>
        <dbReference type="Google" id="ProtNLM"/>
    </source>
</evidence>
<gene>
    <name evidence="1" type="ORF">GCM10009430_04690</name>
</gene>
<organism evidence="1 2">
    <name type="scientific">Aquimarina litoralis</name>
    <dbReference type="NCBI Taxonomy" id="584605"/>
    <lineage>
        <taxon>Bacteria</taxon>
        <taxon>Pseudomonadati</taxon>
        <taxon>Bacteroidota</taxon>
        <taxon>Flavobacteriia</taxon>
        <taxon>Flavobacteriales</taxon>
        <taxon>Flavobacteriaceae</taxon>
        <taxon>Aquimarina</taxon>
    </lineage>
</organism>
<dbReference type="Proteomes" id="UP001501758">
    <property type="component" value="Unassembled WGS sequence"/>
</dbReference>
<dbReference type="RefSeq" id="WP_343910129.1">
    <property type="nucleotide sequence ID" value="NZ_BAAAGE010000001.1"/>
</dbReference>
<evidence type="ECO:0000313" key="2">
    <source>
        <dbReference type="Proteomes" id="UP001501758"/>
    </source>
</evidence>
<proteinExistence type="predicted"/>
<reference evidence="2" key="1">
    <citation type="journal article" date="2019" name="Int. J. Syst. Evol. Microbiol.">
        <title>The Global Catalogue of Microorganisms (GCM) 10K type strain sequencing project: providing services to taxonomists for standard genome sequencing and annotation.</title>
        <authorList>
            <consortium name="The Broad Institute Genomics Platform"/>
            <consortium name="The Broad Institute Genome Sequencing Center for Infectious Disease"/>
            <person name="Wu L."/>
            <person name="Ma J."/>
        </authorList>
    </citation>
    <scope>NUCLEOTIDE SEQUENCE [LARGE SCALE GENOMIC DNA]</scope>
    <source>
        <strain evidence="2">JCM 15974</strain>
    </source>
</reference>
<comment type="caution">
    <text evidence="1">The sequence shown here is derived from an EMBL/GenBank/DDBJ whole genome shotgun (WGS) entry which is preliminary data.</text>
</comment>
<name>A0ABP3TMX9_9FLAO</name>
<evidence type="ECO:0000313" key="1">
    <source>
        <dbReference type="EMBL" id="GAA0713222.1"/>
    </source>
</evidence>
<keyword evidence="2" id="KW-1185">Reference proteome</keyword>